<protein>
    <recommendedName>
        <fullName evidence="10">Sensor-like histidine kinase SenX3</fullName>
        <ecNumber evidence="3">2.7.13.3</ecNumber>
    </recommendedName>
</protein>
<dbReference type="InterPro" id="IPR050351">
    <property type="entry name" value="BphY/WalK/GraS-like"/>
</dbReference>
<evidence type="ECO:0000256" key="4">
    <source>
        <dbReference type="ARBA" id="ARBA00022553"/>
    </source>
</evidence>
<proteinExistence type="predicted"/>
<keyword evidence="11" id="KW-0812">Transmembrane</keyword>
<evidence type="ECO:0000256" key="1">
    <source>
        <dbReference type="ARBA" id="ARBA00000085"/>
    </source>
</evidence>
<organism evidence="13 14">
    <name type="scientific">Streptomyces aurantiacus</name>
    <dbReference type="NCBI Taxonomy" id="47760"/>
    <lineage>
        <taxon>Bacteria</taxon>
        <taxon>Bacillati</taxon>
        <taxon>Actinomycetota</taxon>
        <taxon>Actinomycetes</taxon>
        <taxon>Kitasatosporales</taxon>
        <taxon>Streptomycetaceae</taxon>
        <taxon>Streptomyces</taxon>
        <taxon>Streptomyces aurantiacus group</taxon>
    </lineage>
</organism>
<keyword evidence="9" id="KW-0902">Two-component regulatory system</keyword>
<evidence type="ECO:0000256" key="11">
    <source>
        <dbReference type="SAM" id="Phobius"/>
    </source>
</evidence>
<dbReference type="SMART" id="SM00388">
    <property type="entry name" value="HisKA"/>
    <property type="match status" value="1"/>
</dbReference>
<feature type="transmembrane region" description="Helical" evidence="11">
    <location>
        <begin position="142"/>
        <end position="165"/>
    </location>
</feature>
<evidence type="ECO:0000256" key="9">
    <source>
        <dbReference type="ARBA" id="ARBA00023012"/>
    </source>
</evidence>
<evidence type="ECO:0000313" key="13">
    <source>
        <dbReference type="EMBL" id="BCL33310.1"/>
    </source>
</evidence>
<accession>A0A7G1PH69</accession>
<evidence type="ECO:0000256" key="2">
    <source>
        <dbReference type="ARBA" id="ARBA00004236"/>
    </source>
</evidence>
<gene>
    <name evidence="13" type="ORF">GCM10017557_81690</name>
</gene>
<dbReference type="InterPro" id="IPR003661">
    <property type="entry name" value="HisK_dim/P_dom"/>
</dbReference>
<reference evidence="13 14" key="1">
    <citation type="journal article" date="2014" name="Int. J. Syst. Evol. Microbiol.">
        <title>Complete genome sequence of Corynebacterium casei LMG S-19264T (=DSM 44701T), isolated from a smear-ripened cheese.</title>
        <authorList>
            <consortium name="US DOE Joint Genome Institute (JGI-PGF)"/>
            <person name="Walter F."/>
            <person name="Albersmeier A."/>
            <person name="Kalinowski J."/>
            <person name="Ruckert C."/>
        </authorList>
    </citation>
    <scope>NUCLEOTIDE SEQUENCE [LARGE SCALE GENOMIC DNA]</scope>
    <source>
        <strain evidence="13 14">JCM 4677</strain>
    </source>
</reference>
<keyword evidence="7 13" id="KW-0418">Kinase</keyword>
<evidence type="ECO:0000256" key="7">
    <source>
        <dbReference type="ARBA" id="ARBA00022777"/>
    </source>
</evidence>
<dbReference type="PANTHER" id="PTHR42878">
    <property type="entry name" value="TWO-COMPONENT HISTIDINE KINASE"/>
    <property type="match status" value="1"/>
</dbReference>
<sequence length="413" mass="44406">MKATAHEERAAVRRARLRISVITCAVMTLLITVVGGVAHTVMTHAQNDQVWRELRYGAARGDLSSPPVCTWLYASGAIPLANSPAGFPVRADMDQVRRTHEPVERTVRRDNTVYLVRTQVRASGDVVQAVFDMRFQLADRRYLRSALGVAGLVGLIVAAVTGAVLGRRAVAPLAEALTRQRRFVADASHELRTPITQVYTRAQVLSRQAAAEDLPARHREGLARLVGSVGRLGRVLDDLLLSASFSADPERRSERRPVELVAVARSVVAEESDRTRDGSLTIVVNGPPHPLYVEGIESALRRAVGELLGNAIGHTPVGGRIEVFLARVRGAVELTVVDTGPGFDPAEAERLFERFHRGAGGGRYGLGLALLREVVTDHGGTVAATGHPGRGARFTIRLPECASAATPVSAGRP</sequence>
<dbReference type="CDD" id="cd00075">
    <property type="entry name" value="HATPase"/>
    <property type="match status" value="1"/>
</dbReference>
<dbReference type="PROSITE" id="PS50109">
    <property type="entry name" value="HIS_KIN"/>
    <property type="match status" value="1"/>
</dbReference>
<evidence type="ECO:0000256" key="6">
    <source>
        <dbReference type="ARBA" id="ARBA00022741"/>
    </source>
</evidence>
<dbReference type="InterPro" id="IPR004358">
    <property type="entry name" value="Sig_transdc_His_kin-like_C"/>
</dbReference>
<dbReference type="GO" id="GO:0030295">
    <property type="term" value="F:protein kinase activator activity"/>
    <property type="evidence" value="ECO:0007669"/>
    <property type="project" value="TreeGrafter"/>
</dbReference>
<evidence type="ECO:0000256" key="10">
    <source>
        <dbReference type="ARBA" id="ARBA00039401"/>
    </source>
</evidence>
<dbReference type="PANTHER" id="PTHR42878:SF7">
    <property type="entry name" value="SENSOR HISTIDINE KINASE GLRK"/>
    <property type="match status" value="1"/>
</dbReference>
<dbReference type="Pfam" id="PF02518">
    <property type="entry name" value="HATPase_c"/>
    <property type="match status" value="1"/>
</dbReference>
<dbReference type="GO" id="GO:0005886">
    <property type="term" value="C:plasma membrane"/>
    <property type="evidence" value="ECO:0007669"/>
    <property type="project" value="UniProtKB-SubCell"/>
</dbReference>
<feature type="transmembrane region" description="Helical" evidence="11">
    <location>
        <begin position="21"/>
        <end position="42"/>
    </location>
</feature>
<dbReference type="InterPro" id="IPR036097">
    <property type="entry name" value="HisK_dim/P_sf"/>
</dbReference>
<dbReference type="CDD" id="cd00082">
    <property type="entry name" value="HisKA"/>
    <property type="match status" value="1"/>
</dbReference>
<dbReference type="Gene3D" id="3.30.565.10">
    <property type="entry name" value="Histidine kinase-like ATPase, C-terminal domain"/>
    <property type="match status" value="1"/>
</dbReference>
<comment type="catalytic activity">
    <reaction evidence="1">
        <text>ATP + protein L-histidine = ADP + protein N-phospho-L-histidine.</text>
        <dbReference type="EC" id="2.7.13.3"/>
    </reaction>
</comment>
<evidence type="ECO:0000256" key="3">
    <source>
        <dbReference type="ARBA" id="ARBA00012438"/>
    </source>
</evidence>
<dbReference type="GO" id="GO:0000156">
    <property type="term" value="F:phosphorelay response regulator activity"/>
    <property type="evidence" value="ECO:0007669"/>
    <property type="project" value="TreeGrafter"/>
</dbReference>
<name>A0A7G1PH69_9ACTN</name>
<comment type="subcellular location">
    <subcellularLocation>
        <location evidence="2">Cell membrane</location>
    </subcellularLocation>
</comment>
<dbReference type="KEGG" id="sgm:GCM10017557_81690"/>
<dbReference type="InterPro" id="IPR003594">
    <property type="entry name" value="HATPase_dom"/>
</dbReference>
<keyword evidence="8" id="KW-0067">ATP-binding</keyword>
<dbReference type="InterPro" id="IPR036890">
    <property type="entry name" value="HATPase_C_sf"/>
</dbReference>
<feature type="domain" description="Histidine kinase" evidence="12">
    <location>
        <begin position="186"/>
        <end position="402"/>
    </location>
</feature>
<dbReference type="GO" id="GO:0000155">
    <property type="term" value="F:phosphorelay sensor kinase activity"/>
    <property type="evidence" value="ECO:0007669"/>
    <property type="project" value="InterPro"/>
</dbReference>
<dbReference type="PRINTS" id="PR00344">
    <property type="entry name" value="BCTRLSENSOR"/>
</dbReference>
<keyword evidence="6" id="KW-0547">Nucleotide-binding</keyword>
<evidence type="ECO:0000313" key="14">
    <source>
        <dbReference type="Proteomes" id="UP000516444"/>
    </source>
</evidence>
<keyword evidence="5" id="KW-0808">Transferase</keyword>
<dbReference type="EMBL" id="AP023440">
    <property type="protein sequence ID" value="BCL33310.1"/>
    <property type="molecule type" value="Genomic_DNA"/>
</dbReference>
<dbReference type="InterPro" id="IPR005467">
    <property type="entry name" value="His_kinase_dom"/>
</dbReference>
<dbReference type="SMART" id="SM00387">
    <property type="entry name" value="HATPase_c"/>
    <property type="match status" value="1"/>
</dbReference>
<dbReference type="AlphaFoldDB" id="A0A7G1PH69"/>
<keyword evidence="11" id="KW-0472">Membrane</keyword>
<evidence type="ECO:0000259" key="12">
    <source>
        <dbReference type="PROSITE" id="PS50109"/>
    </source>
</evidence>
<dbReference type="Pfam" id="PF00512">
    <property type="entry name" value="HisKA"/>
    <property type="match status" value="1"/>
</dbReference>
<dbReference type="SUPFAM" id="SSF55874">
    <property type="entry name" value="ATPase domain of HSP90 chaperone/DNA topoisomerase II/histidine kinase"/>
    <property type="match status" value="1"/>
</dbReference>
<evidence type="ECO:0000256" key="8">
    <source>
        <dbReference type="ARBA" id="ARBA00022840"/>
    </source>
</evidence>
<dbReference type="GO" id="GO:0005524">
    <property type="term" value="F:ATP binding"/>
    <property type="evidence" value="ECO:0007669"/>
    <property type="project" value="UniProtKB-KW"/>
</dbReference>
<keyword evidence="14" id="KW-1185">Reference proteome</keyword>
<keyword evidence="11" id="KW-1133">Transmembrane helix</keyword>
<evidence type="ECO:0000256" key="5">
    <source>
        <dbReference type="ARBA" id="ARBA00022679"/>
    </source>
</evidence>
<dbReference type="GO" id="GO:0007234">
    <property type="term" value="P:osmosensory signaling via phosphorelay pathway"/>
    <property type="evidence" value="ECO:0007669"/>
    <property type="project" value="TreeGrafter"/>
</dbReference>
<dbReference type="EC" id="2.7.13.3" evidence="3"/>
<dbReference type="Gene3D" id="1.10.287.130">
    <property type="match status" value="1"/>
</dbReference>
<dbReference type="Proteomes" id="UP000516444">
    <property type="component" value="Chromosome"/>
</dbReference>
<keyword evidence="4" id="KW-0597">Phosphoprotein</keyword>
<dbReference type="SUPFAM" id="SSF47384">
    <property type="entry name" value="Homodimeric domain of signal transducing histidine kinase"/>
    <property type="match status" value="1"/>
</dbReference>